<dbReference type="InParanoid" id="A9B904"/>
<dbReference type="InterPro" id="IPR034660">
    <property type="entry name" value="DinB/YfiT-like"/>
</dbReference>
<dbReference type="Proteomes" id="UP000000787">
    <property type="component" value="Plasmid pHAU01"/>
</dbReference>
<gene>
    <name evidence="2" type="ordered locus">Haur_5191</name>
</gene>
<dbReference type="InterPro" id="IPR024775">
    <property type="entry name" value="DinB-like"/>
</dbReference>
<geneLocation type="plasmid" evidence="2 3">
    <name>pHAU01</name>
</geneLocation>
<dbReference type="KEGG" id="hau:Haur_5191"/>
<dbReference type="AlphaFoldDB" id="A9B904"/>
<keyword evidence="2" id="KW-0614">Plasmid</keyword>
<sequence>MRKLILKVVAHFLFIRPSNNHSYGDYEKLLTDNGITIEQYANRAADLPKNRQQLRHIIGIERWAWRRLMVCFGEPFIREEYDGYAPAADRSWPQLLADFKTTRQATIALAQRFAREQPANALVEHDDFGPMEAKVWLQYLCSHAEREVKSVR</sequence>
<dbReference type="Gene3D" id="1.20.120.450">
    <property type="entry name" value="dinb family like domain"/>
    <property type="match status" value="1"/>
</dbReference>
<protein>
    <recommendedName>
        <fullName evidence="1">DinB-like domain-containing protein</fullName>
    </recommendedName>
</protein>
<evidence type="ECO:0000259" key="1">
    <source>
        <dbReference type="Pfam" id="PF12867"/>
    </source>
</evidence>
<dbReference type="HOGENOM" id="CLU_099782_0_0_0"/>
<keyword evidence="3" id="KW-1185">Reference proteome</keyword>
<dbReference type="EMBL" id="CP000876">
    <property type="protein sequence ID" value="ABX07818.1"/>
    <property type="molecule type" value="Genomic_DNA"/>
</dbReference>
<dbReference type="SUPFAM" id="SSF109854">
    <property type="entry name" value="DinB/YfiT-like putative metalloenzymes"/>
    <property type="match status" value="1"/>
</dbReference>
<accession>A9B904</accession>
<dbReference type="Pfam" id="PF12867">
    <property type="entry name" value="DinB_2"/>
    <property type="match status" value="1"/>
</dbReference>
<dbReference type="BioCyc" id="HAUR316274:GHYA-5253-MONOMER"/>
<reference evidence="2 3" key="1">
    <citation type="journal article" date="2011" name="Stand. Genomic Sci.">
        <title>Complete genome sequence of the filamentous gliding predatory bacterium Herpetosiphon aurantiacus type strain (114-95(T)).</title>
        <authorList>
            <person name="Kiss H."/>
            <person name="Nett M."/>
            <person name="Domin N."/>
            <person name="Martin K."/>
            <person name="Maresca J.A."/>
            <person name="Copeland A."/>
            <person name="Lapidus A."/>
            <person name="Lucas S."/>
            <person name="Berry K.W."/>
            <person name="Glavina Del Rio T."/>
            <person name="Dalin E."/>
            <person name="Tice H."/>
            <person name="Pitluck S."/>
            <person name="Richardson P."/>
            <person name="Bruce D."/>
            <person name="Goodwin L."/>
            <person name="Han C."/>
            <person name="Detter J.C."/>
            <person name="Schmutz J."/>
            <person name="Brettin T."/>
            <person name="Land M."/>
            <person name="Hauser L."/>
            <person name="Kyrpides N.C."/>
            <person name="Ivanova N."/>
            <person name="Goker M."/>
            <person name="Woyke T."/>
            <person name="Klenk H.P."/>
            <person name="Bryant D.A."/>
        </authorList>
    </citation>
    <scope>NUCLEOTIDE SEQUENCE [LARGE SCALE GENOMIC DNA]</scope>
    <source>
        <strain evidence="3">ATCC 23779 / DSM 785 / 114-95</strain>
        <plasmid evidence="2">pHAU01</plasmid>
    </source>
</reference>
<evidence type="ECO:0000313" key="3">
    <source>
        <dbReference type="Proteomes" id="UP000000787"/>
    </source>
</evidence>
<organism evidence="2 3">
    <name type="scientific">Herpetosiphon aurantiacus (strain ATCC 23779 / DSM 785 / 114-95)</name>
    <dbReference type="NCBI Taxonomy" id="316274"/>
    <lineage>
        <taxon>Bacteria</taxon>
        <taxon>Bacillati</taxon>
        <taxon>Chloroflexota</taxon>
        <taxon>Chloroflexia</taxon>
        <taxon>Herpetosiphonales</taxon>
        <taxon>Herpetosiphonaceae</taxon>
        <taxon>Herpetosiphon</taxon>
    </lineage>
</organism>
<feature type="domain" description="DinB-like" evidence="1">
    <location>
        <begin position="43"/>
        <end position="145"/>
    </location>
</feature>
<proteinExistence type="predicted"/>
<evidence type="ECO:0000313" key="2">
    <source>
        <dbReference type="EMBL" id="ABX07818.1"/>
    </source>
</evidence>
<name>A9B904_HERA2</name>